<evidence type="ECO:0000256" key="6">
    <source>
        <dbReference type="SAM" id="Phobius"/>
    </source>
</evidence>
<keyword evidence="3 6" id="KW-1133">Transmembrane helix</keyword>
<comment type="caution">
    <text evidence="7">The sequence shown here is derived from an EMBL/GenBank/DDBJ whole genome shotgun (WGS) entry which is preliminary data.</text>
</comment>
<name>A0ABD3WAC9_SINWO</name>
<evidence type="ECO:0000256" key="4">
    <source>
        <dbReference type="ARBA" id="ARBA00023136"/>
    </source>
</evidence>
<dbReference type="EMBL" id="JBJQND010000008">
    <property type="protein sequence ID" value="KAL3869768.1"/>
    <property type="molecule type" value="Genomic_DNA"/>
</dbReference>
<dbReference type="GO" id="GO:0016020">
    <property type="term" value="C:membrane"/>
    <property type="evidence" value="ECO:0007669"/>
    <property type="project" value="UniProtKB-SubCell"/>
</dbReference>
<evidence type="ECO:0000256" key="3">
    <source>
        <dbReference type="ARBA" id="ARBA00022989"/>
    </source>
</evidence>
<reference evidence="7 8" key="1">
    <citation type="submission" date="2024-11" db="EMBL/GenBank/DDBJ databases">
        <title>Chromosome-level genome assembly of the freshwater bivalve Anodonta woodiana.</title>
        <authorList>
            <person name="Chen X."/>
        </authorList>
    </citation>
    <scope>NUCLEOTIDE SEQUENCE [LARGE SCALE GENOMIC DNA]</scope>
    <source>
        <strain evidence="7">MN2024</strain>
        <tissue evidence="7">Gills</tissue>
    </source>
</reference>
<keyword evidence="4 6" id="KW-0472">Membrane</keyword>
<gene>
    <name evidence="7" type="ORF">ACJMK2_042405</name>
</gene>
<dbReference type="InterPro" id="IPR018499">
    <property type="entry name" value="Tetraspanin/Peripherin"/>
</dbReference>
<evidence type="ECO:0008006" key="9">
    <source>
        <dbReference type="Google" id="ProtNLM"/>
    </source>
</evidence>
<organism evidence="7 8">
    <name type="scientific">Sinanodonta woodiana</name>
    <name type="common">Chinese pond mussel</name>
    <name type="synonym">Anodonta woodiana</name>
    <dbReference type="NCBI Taxonomy" id="1069815"/>
    <lineage>
        <taxon>Eukaryota</taxon>
        <taxon>Metazoa</taxon>
        <taxon>Spiralia</taxon>
        <taxon>Lophotrochozoa</taxon>
        <taxon>Mollusca</taxon>
        <taxon>Bivalvia</taxon>
        <taxon>Autobranchia</taxon>
        <taxon>Heteroconchia</taxon>
        <taxon>Palaeoheterodonta</taxon>
        <taxon>Unionida</taxon>
        <taxon>Unionoidea</taxon>
        <taxon>Unionidae</taxon>
        <taxon>Unioninae</taxon>
        <taxon>Sinanodonta</taxon>
    </lineage>
</organism>
<protein>
    <recommendedName>
        <fullName evidence="9">Tetraspanin</fullName>
    </recommendedName>
</protein>
<feature type="region of interest" description="Disordered" evidence="5">
    <location>
        <begin position="190"/>
        <end position="212"/>
    </location>
</feature>
<evidence type="ECO:0000256" key="5">
    <source>
        <dbReference type="SAM" id="MobiDB-lite"/>
    </source>
</evidence>
<dbReference type="Proteomes" id="UP001634394">
    <property type="component" value="Unassembled WGS sequence"/>
</dbReference>
<keyword evidence="8" id="KW-1185">Reference proteome</keyword>
<comment type="subcellular location">
    <subcellularLocation>
        <location evidence="1">Membrane</location>
        <topology evidence="1">Multi-pass membrane protein</topology>
    </subcellularLocation>
</comment>
<evidence type="ECO:0000313" key="8">
    <source>
        <dbReference type="Proteomes" id="UP001634394"/>
    </source>
</evidence>
<feature type="transmembrane region" description="Helical" evidence="6">
    <location>
        <begin position="51"/>
        <end position="69"/>
    </location>
</feature>
<dbReference type="PRINTS" id="PR00259">
    <property type="entry name" value="TMFOUR"/>
</dbReference>
<feature type="transmembrane region" description="Helical" evidence="6">
    <location>
        <begin position="12"/>
        <end position="31"/>
    </location>
</feature>
<keyword evidence="2 6" id="KW-0812">Transmembrane</keyword>
<accession>A0ABD3WAC9</accession>
<evidence type="ECO:0000256" key="2">
    <source>
        <dbReference type="ARBA" id="ARBA00022692"/>
    </source>
</evidence>
<proteinExistence type="predicted"/>
<evidence type="ECO:0000313" key="7">
    <source>
        <dbReference type="EMBL" id="KAL3869768.1"/>
    </source>
</evidence>
<feature type="transmembrane region" description="Helical" evidence="6">
    <location>
        <begin position="156"/>
        <end position="179"/>
    </location>
</feature>
<dbReference type="Pfam" id="PF00335">
    <property type="entry name" value="Tetraspanin"/>
    <property type="match status" value="1"/>
</dbReference>
<dbReference type="AlphaFoldDB" id="A0ABD3WAC9"/>
<sequence length="212" mass="22841">MSALKRVKVAFIIFNVLFLGLGLTAIGYVAWNLSQLPNSSVFLSGKFIFSYSLLGIGFVICLIGLIGCIGGLSSSTCCLKAFIAMTTILLFVDIGVVIAGYMEQSQLQCCAFSNTIAEYSGTPPPSCYKDAKNTSSIYVSLCKESMKDWVKGKIPIWASVIAVAAFVQILSSILSCVLLTKIQSSMRVSQAPAESNPSRPRPRQSKHNGLNF</sequence>
<feature type="transmembrane region" description="Helical" evidence="6">
    <location>
        <begin position="81"/>
        <end position="102"/>
    </location>
</feature>
<evidence type="ECO:0000256" key="1">
    <source>
        <dbReference type="ARBA" id="ARBA00004141"/>
    </source>
</evidence>